<evidence type="ECO:0000256" key="3">
    <source>
        <dbReference type="ARBA" id="ARBA00023125"/>
    </source>
</evidence>
<dbReference type="SUPFAM" id="SSF101936">
    <property type="entry name" value="DNA-binding pseudobarrel domain"/>
    <property type="match status" value="1"/>
</dbReference>
<evidence type="ECO:0000313" key="7">
    <source>
        <dbReference type="EMBL" id="KAG5586586.1"/>
    </source>
</evidence>
<gene>
    <name evidence="7" type="ORF">H5410_047020</name>
</gene>
<comment type="caution">
    <text evidence="7">The sequence shown here is derived from an EMBL/GenBank/DDBJ whole genome shotgun (WGS) entry which is preliminary data.</text>
</comment>
<dbReference type="InterPro" id="IPR003340">
    <property type="entry name" value="B3_DNA-bd"/>
</dbReference>
<evidence type="ECO:0000256" key="1">
    <source>
        <dbReference type="ARBA" id="ARBA00004123"/>
    </source>
</evidence>
<evidence type="ECO:0000256" key="2">
    <source>
        <dbReference type="ARBA" id="ARBA00023015"/>
    </source>
</evidence>
<evidence type="ECO:0000313" key="8">
    <source>
        <dbReference type="Proteomes" id="UP000824120"/>
    </source>
</evidence>
<keyword evidence="3" id="KW-0238">DNA-binding</keyword>
<dbReference type="OrthoDB" id="1302019at2759"/>
<protein>
    <recommendedName>
        <fullName evidence="6">TF-B3 domain-containing protein</fullName>
    </recommendedName>
</protein>
<sequence length="80" mass="9380">LVEAKDLILVDHEGQEWNMLLVHQNEEVYFLKGHWYDYADVYNLAVSDTVVIERIMKQEQNEIKDIGKAEVAVNTEYVIL</sequence>
<dbReference type="EMBL" id="JACXVP010000009">
    <property type="protein sequence ID" value="KAG5586586.1"/>
    <property type="molecule type" value="Genomic_DNA"/>
</dbReference>
<name>A0A9J5XG10_SOLCO</name>
<feature type="non-terminal residue" evidence="7">
    <location>
        <position position="1"/>
    </location>
</feature>
<dbReference type="Gene3D" id="2.40.330.10">
    <property type="entry name" value="DNA-binding pseudobarrel domain"/>
    <property type="match status" value="1"/>
</dbReference>
<proteinExistence type="predicted"/>
<evidence type="ECO:0000256" key="5">
    <source>
        <dbReference type="ARBA" id="ARBA00023242"/>
    </source>
</evidence>
<dbReference type="GO" id="GO:0005634">
    <property type="term" value="C:nucleus"/>
    <property type="evidence" value="ECO:0007669"/>
    <property type="project" value="UniProtKB-SubCell"/>
</dbReference>
<keyword evidence="8" id="KW-1185">Reference proteome</keyword>
<dbReference type="InterPro" id="IPR015300">
    <property type="entry name" value="DNA-bd_pseudobarrel_sf"/>
</dbReference>
<evidence type="ECO:0000259" key="6">
    <source>
        <dbReference type="PROSITE" id="PS50863"/>
    </source>
</evidence>
<accession>A0A9J5XG10</accession>
<keyword evidence="5" id="KW-0539">Nucleus</keyword>
<keyword evidence="4" id="KW-0804">Transcription</keyword>
<dbReference type="PROSITE" id="PS50863">
    <property type="entry name" value="B3"/>
    <property type="match status" value="1"/>
</dbReference>
<feature type="domain" description="TF-B3" evidence="6">
    <location>
        <begin position="1"/>
        <end position="77"/>
    </location>
</feature>
<evidence type="ECO:0000256" key="4">
    <source>
        <dbReference type="ARBA" id="ARBA00023163"/>
    </source>
</evidence>
<keyword evidence="2" id="KW-0805">Transcription regulation</keyword>
<organism evidence="7 8">
    <name type="scientific">Solanum commersonii</name>
    <name type="common">Commerson's wild potato</name>
    <name type="synonym">Commerson's nightshade</name>
    <dbReference type="NCBI Taxonomy" id="4109"/>
    <lineage>
        <taxon>Eukaryota</taxon>
        <taxon>Viridiplantae</taxon>
        <taxon>Streptophyta</taxon>
        <taxon>Embryophyta</taxon>
        <taxon>Tracheophyta</taxon>
        <taxon>Spermatophyta</taxon>
        <taxon>Magnoliopsida</taxon>
        <taxon>eudicotyledons</taxon>
        <taxon>Gunneridae</taxon>
        <taxon>Pentapetalae</taxon>
        <taxon>asterids</taxon>
        <taxon>lamiids</taxon>
        <taxon>Solanales</taxon>
        <taxon>Solanaceae</taxon>
        <taxon>Solanoideae</taxon>
        <taxon>Solaneae</taxon>
        <taxon>Solanum</taxon>
    </lineage>
</organism>
<dbReference type="GO" id="GO:0003677">
    <property type="term" value="F:DNA binding"/>
    <property type="evidence" value="ECO:0007669"/>
    <property type="project" value="UniProtKB-KW"/>
</dbReference>
<dbReference type="Proteomes" id="UP000824120">
    <property type="component" value="Chromosome 9"/>
</dbReference>
<comment type="subcellular location">
    <subcellularLocation>
        <location evidence="1">Nucleus</location>
    </subcellularLocation>
</comment>
<reference evidence="7 8" key="1">
    <citation type="submission" date="2020-09" db="EMBL/GenBank/DDBJ databases">
        <title>De no assembly of potato wild relative species, Solanum commersonii.</title>
        <authorList>
            <person name="Cho K."/>
        </authorList>
    </citation>
    <scope>NUCLEOTIDE SEQUENCE [LARGE SCALE GENOMIC DNA]</scope>
    <source>
        <strain evidence="7">LZ3.2</strain>
        <tissue evidence="7">Leaf</tissue>
    </source>
</reference>
<dbReference type="AlphaFoldDB" id="A0A9J5XG10"/>